<dbReference type="EnsemblMetazoa" id="AQUA002151-RA">
    <property type="protein sequence ID" value="AQUA002151-PA"/>
    <property type="gene ID" value="AQUA002151"/>
</dbReference>
<proteinExistence type="predicted"/>
<sequence length="114" mass="12949">MSIGGPWNNCHLMSSGISTQPTQITPMKSPNWRLLVSKCGAPATKDETPTGGQRERVYRRRGVEIAHRPRQPYLPRLRVADMRERRRQQLNVIRRRVSFDESGIRSQPALASAA</sequence>
<evidence type="ECO:0000313" key="1">
    <source>
        <dbReference type="EnsemblMetazoa" id="AQUA002151-PA"/>
    </source>
</evidence>
<accession>A0A182WX91</accession>
<evidence type="ECO:0000313" key="2">
    <source>
        <dbReference type="Proteomes" id="UP000076407"/>
    </source>
</evidence>
<dbReference type="VEuPathDB" id="VectorBase:AQUA002151"/>
<keyword evidence="2" id="KW-1185">Reference proteome</keyword>
<protein>
    <submittedName>
        <fullName evidence="1">Uncharacterized protein</fullName>
    </submittedName>
</protein>
<name>A0A182WX91_ANOQN</name>
<reference evidence="1" key="1">
    <citation type="submission" date="2020-05" db="UniProtKB">
        <authorList>
            <consortium name="EnsemblMetazoa"/>
        </authorList>
    </citation>
    <scope>IDENTIFICATION</scope>
    <source>
        <strain evidence="1">SANGQUA</strain>
    </source>
</reference>
<dbReference type="AlphaFoldDB" id="A0A182WX91"/>
<dbReference type="Proteomes" id="UP000076407">
    <property type="component" value="Unassembled WGS sequence"/>
</dbReference>
<organism evidence="1 2">
    <name type="scientific">Anopheles quadriannulatus</name>
    <name type="common">Mosquito</name>
    <dbReference type="NCBI Taxonomy" id="34691"/>
    <lineage>
        <taxon>Eukaryota</taxon>
        <taxon>Metazoa</taxon>
        <taxon>Ecdysozoa</taxon>
        <taxon>Arthropoda</taxon>
        <taxon>Hexapoda</taxon>
        <taxon>Insecta</taxon>
        <taxon>Pterygota</taxon>
        <taxon>Neoptera</taxon>
        <taxon>Endopterygota</taxon>
        <taxon>Diptera</taxon>
        <taxon>Nematocera</taxon>
        <taxon>Culicoidea</taxon>
        <taxon>Culicidae</taxon>
        <taxon>Anophelinae</taxon>
        <taxon>Anopheles</taxon>
    </lineage>
</organism>